<evidence type="ECO:0000256" key="6">
    <source>
        <dbReference type="ARBA" id="ARBA00023163"/>
    </source>
</evidence>
<comment type="caution">
    <text evidence="11">The sequence shown here is derived from an EMBL/GenBank/DDBJ whole genome shotgun (WGS) entry which is preliminary data.</text>
</comment>
<dbReference type="RefSeq" id="WP_228233418.1">
    <property type="nucleotide sequence ID" value="NZ_JADDOL010000002.1"/>
</dbReference>
<keyword evidence="5" id="KW-0805">Transcription regulation</keyword>
<dbReference type="GO" id="GO:0045892">
    <property type="term" value="P:negative regulation of DNA-templated transcription"/>
    <property type="evidence" value="ECO:0007669"/>
    <property type="project" value="InterPro"/>
</dbReference>
<keyword evidence="12" id="KW-1185">Reference proteome</keyword>
<dbReference type="InterPro" id="IPR035890">
    <property type="entry name" value="Anti-sigma-28_factor_FlgM_sf"/>
</dbReference>
<keyword evidence="11" id="KW-0282">Flagellum</keyword>
<comment type="function">
    <text evidence="7">Responsible for the coupling of flagellin expression to flagellar assembly by preventing expression of the flagellin genes when a component of the middle class of proteins is defective. It negatively regulates flagellar genes by inhibiting the activity of FliA by directly binding to FliA.</text>
</comment>
<dbReference type="InterPro" id="IPR031316">
    <property type="entry name" value="FlgM_C"/>
</dbReference>
<keyword evidence="11" id="KW-0966">Cell projection</keyword>
<dbReference type="AlphaFoldDB" id="A0A9Q3UMI1"/>
<keyword evidence="4" id="KW-1005">Bacterial flagellum biogenesis</keyword>
<reference evidence="11" key="1">
    <citation type="submission" date="2021-10" db="EMBL/GenBank/DDBJ databases">
        <title>The diversity and Nitrogen Metabolism of Culturable Nitrate-Utilizing Bacteria Within the Oxygen Minimum Zone of the Changjiang (Yangtze River)Estuary.</title>
        <authorList>
            <person name="Zhang D."/>
            <person name="Zheng J."/>
            <person name="Liu S."/>
            <person name="He W."/>
        </authorList>
    </citation>
    <scope>NUCLEOTIDE SEQUENCE</scope>
    <source>
        <strain evidence="11">FXH-223</strain>
    </source>
</reference>
<dbReference type="SUPFAM" id="SSF101498">
    <property type="entry name" value="Anti-sigma factor FlgM"/>
    <property type="match status" value="1"/>
</dbReference>
<evidence type="ECO:0000256" key="8">
    <source>
        <dbReference type="ARBA" id="ARBA00030117"/>
    </source>
</evidence>
<proteinExistence type="inferred from homology"/>
<dbReference type="GO" id="GO:0044781">
    <property type="term" value="P:bacterial-type flagellum organization"/>
    <property type="evidence" value="ECO:0007669"/>
    <property type="project" value="UniProtKB-KW"/>
</dbReference>
<keyword evidence="11" id="KW-0969">Cilium</keyword>
<evidence type="ECO:0000259" key="10">
    <source>
        <dbReference type="Pfam" id="PF04316"/>
    </source>
</evidence>
<sequence length="94" mass="9625">MKIDNISPLTPPGSVTPGKAGDKVDAVGTRAEPGAGEIAHLRPPTGDGQDIDTARVEELRQAIADGTLEIRADRIADGLIASVRDLLDADGGGQ</sequence>
<dbReference type="NCBIfam" id="TIGR03824">
    <property type="entry name" value="FlgM_jcvi"/>
    <property type="match status" value="1"/>
</dbReference>
<evidence type="ECO:0000256" key="3">
    <source>
        <dbReference type="ARBA" id="ARBA00022491"/>
    </source>
</evidence>
<evidence type="ECO:0000256" key="7">
    <source>
        <dbReference type="ARBA" id="ARBA00024739"/>
    </source>
</evidence>
<feature type="region of interest" description="Disordered" evidence="9">
    <location>
        <begin position="1"/>
        <end position="49"/>
    </location>
</feature>
<feature type="domain" description="Anti-sigma-28 factor FlgM C-terminal" evidence="10">
    <location>
        <begin position="47"/>
        <end position="80"/>
    </location>
</feature>
<comment type="similarity">
    <text evidence="1">Belongs to the FlgM family.</text>
</comment>
<gene>
    <name evidence="11" type="primary">flgM</name>
    <name evidence="11" type="ORF">LL252_05935</name>
</gene>
<evidence type="ECO:0000256" key="1">
    <source>
        <dbReference type="ARBA" id="ARBA00005322"/>
    </source>
</evidence>
<protein>
    <recommendedName>
        <fullName evidence="2">Negative regulator of flagellin synthesis</fullName>
    </recommendedName>
    <alternativeName>
        <fullName evidence="8">Anti-sigma-28 factor</fullName>
    </alternativeName>
</protein>
<dbReference type="EMBL" id="JAJGNA010000005">
    <property type="protein sequence ID" value="MCC4308107.1"/>
    <property type="molecule type" value="Genomic_DNA"/>
</dbReference>
<evidence type="ECO:0000256" key="2">
    <source>
        <dbReference type="ARBA" id="ARBA00017823"/>
    </source>
</evidence>
<evidence type="ECO:0000256" key="4">
    <source>
        <dbReference type="ARBA" id="ARBA00022795"/>
    </source>
</evidence>
<evidence type="ECO:0000313" key="12">
    <source>
        <dbReference type="Proteomes" id="UP001108027"/>
    </source>
</evidence>
<dbReference type="InterPro" id="IPR007412">
    <property type="entry name" value="FlgM"/>
</dbReference>
<keyword evidence="3" id="KW-0678">Repressor</keyword>
<dbReference type="Proteomes" id="UP001108027">
    <property type="component" value="Unassembled WGS sequence"/>
</dbReference>
<evidence type="ECO:0000313" key="11">
    <source>
        <dbReference type="EMBL" id="MCC4308107.1"/>
    </source>
</evidence>
<name>A0A9Q3UMI1_9GAMM</name>
<evidence type="ECO:0000256" key="9">
    <source>
        <dbReference type="SAM" id="MobiDB-lite"/>
    </source>
</evidence>
<dbReference type="Pfam" id="PF04316">
    <property type="entry name" value="FlgM"/>
    <property type="match status" value="1"/>
</dbReference>
<keyword evidence="6" id="KW-0804">Transcription</keyword>
<organism evidence="11 12">
    <name type="scientific">Alloalcanivorax marinus</name>
    <dbReference type="NCBI Taxonomy" id="1177169"/>
    <lineage>
        <taxon>Bacteria</taxon>
        <taxon>Pseudomonadati</taxon>
        <taxon>Pseudomonadota</taxon>
        <taxon>Gammaproteobacteria</taxon>
        <taxon>Oceanospirillales</taxon>
        <taxon>Alcanivoracaceae</taxon>
        <taxon>Alloalcanivorax</taxon>
    </lineage>
</organism>
<evidence type="ECO:0000256" key="5">
    <source>
        <dbReference type="ARBA" id="ARBA00023015"/>
    </source>
</evidence>
<accession>A0A9Q3UMI1</accession>